<dbReference type="Proteomes" id="UP000054988">
    <property type="component" value="Unassembled WGS sequence"/>
</dbReference>
<evidence type="ECO:0000313" key="1">
    <source>
        <dbReference type="EMBL" id="KTB39204.1"/>
    </source>
</evidence>
<evidence type="ECO:0000313" key="2">
    <source>
        <dbReference type="Proteomes" id="UP000054988"/>
    </source>
</evidence>
<accession>A0A0W0FSF7</accession>
<protein>
    <submittedName>
        <fullName evidence="1">Uncharacterized protein</fullName>
    </submittedName>
</protein>
<reference evidence="1 2" key="1">
    <citation type="submission" date="2015-12" db="EMBL/GenBank/DDBJ databases">
        <title>Draft genome sequence of Moniliophthora roreri, the causal agent of frosty pod rot of cacao.</title>
        <authorList>
            <person name="Aime M.C."/>
            <person name="Diaz-Valderrama J.R."/>
            <person name="Kijpornyongpan T."/>
            <person name="Phillips-Mora W."/>
        </authorList>
    </citation>
    <scope>NUCLEOTIDE SEQUENCE [LARGE SCALE GENOMIC DNA]</scope>
    <source>
        <strain evidence="1 2">MCA 2952</strain>
    </source>
</reference>
<dbReference type="EMBL" id="LATX01001701">
    <property type="protein sequence ID" value="KTB39204.1"/>
    <property type="molecule type" value="Genomic_DNA"/>
</dbReference>
<sequence length="187" mass="22040">MADYMSTIKLFGTMDSYSTQIGELCYYLVKRFYGLTNKWKVAIQIGKHYRCFAVSGECKKKKPRKEAYFHHVAFNTSKYLDDMLPEQHHQMSDRRDHPQPITPFLQAGPCDPAKKDFLPKLKDHLLVRILDQDHKQNTDTDTMDMDFESQDATFIDEERSQINLINSCFFTVKTLRINYTTYDIRCN</sequence>
<proteinExistence type="predicted"/>
<name>A0A0W0FSF7_MONRR</name>
<gene>
    <name evidence="1" type="ORF">WG66_8231</name>
</gene>
<organism evidence="1 2">
    <name type="scientific">Moniliophthora roreri</name>
    <name type="common">Frosty pod rot fungus</name>
    <name type="synonym">Monilia roreri</name>
    <dbReference type="NCBI Taxonomy" id="221103"/>
    <lineage>
        <taxon>Eukaryota</taxon>
        <taxon>Fungi</taxon>
        <taxon>Dikarya</taxon>
        <taxon>Basidiomycota</taxon>
        <taxon>Agaricomycotina</taxon>
        <taxon>Agaricomycetes</taxon>
        <taxon>Agaricomycetidae</taxon>
        <taxon>Agaricales</taxon>
        <taxon>Marasmiineae</taxon>
        <taxon>Marasmiaceae</taxon>
        <taxon>Moniliophthora</taxon>
    </lineage>
</organism>
<dbReference type="AlphaFoldDB" id="A0A0W0FSF7"/>
<comment type="caution">
    <text evidence="1">The sequence shown here is derived from an EMBL/GenBank/DDBJ whole genome shotgun (WGS) entry which is preliminary data.</text>
</comment>